<sequence>MSGSRGSRYTSPDLTRPRVFDAEIRQGSRLSMSSEQPARRSVAVTVPRTFDPVPTVAPPSRGNKNIGYGASSMAAAASDHPADHPPPDQEGRKLTRLEILSRKKMTGIYGDWLDGEEEPDCRGLKGKSGETGGREEGRMGSGVRDVLVLVAAFITLAAPRALASSRRFDLGTAQENLVNSTSGSTASSSRFVFDPSKSKRLSWHPRVFLYEGFLSDMEVNHLLSMAHVLKDIVASKIEDRISLWSFLPKEYGESIQVLRFGVNRSGIINDEPKSSSGGHRLATILMYLSDVKQGGETVFPRSEMKDAQAKEGAPSQCSGYAVRPAKGNAILLFNLRPDGETDKDSQYEECPVLEGEKWLAIKHIHLRKFDSPKSSLASEDECTDEDDRCVSWAASGECDRNPVFMIGSPDYYGSCRKSCRVC</sequence>
<keyword evidence="7" id="KW-0223">Dioxygenase</keyword>
<evidence type="ECO:0000313" key="16">
    <source>
        <dbReference type="EMBL" id="KAF0920394.1"/>
    </source>
</evidence>
<dbReference type="InterPro" id="IPR045054">
    <property type="entry name" value="P4HA-like"/>
</dbReference>
<dbReference type="GO" id="GO:0004656">
    <property type="term" value="F:procollagen-proline 4-dioxygenase activity"/>
    <property type="evidence" value="ECO:0007669"/>
    <property type="project" value="UniProtKB-EC"/>
</dbReference>
<comment type="similarity">
    <text evidence="3">Belongs to the P4HA family.</text>
</comment>
<evidence type="ECO:0000256" key="9">
    <source>
        <dbReference type="ARBA" id="ARBA00022989"/>
    </source>
</evidence>
<dbReference type="GO" id="GO:0031418">
    <property type="term" value="F:L-ascorbic acid binding"/>
    <property type="evidence" value="ECO:0007669"/>
    <property type="project" value="InterPro"/>
</dbReference>
<evidence type="ECO:0000256" key="3">
    <source>
        <dbReference type="ARBA" id="ARBA00006511"/>
    </source>
</evidence>
<keyword evidence="6" id="KW-0479">Metal-binding</keyword>
<organism evidence="16 17">
    <name type="scientific">Oryza meyeriana var. granulata</name>
    <dbReference type="NCBI Taxonomy" id="110450"/>
    <lineage>
        <taxon>Eukaryota</taxon>
        <taxon>Viridiplantae</taxon>
        <taxon>Streptophyta</taxon>
        <taxon>Embryophyta</taxon>
        <taxon>Tracheophyta</taxon>
        <taxon>Spermatophyta</taxon>
        <taxon>Magnoliopsida</taxon>
        <taxon>Liliopsida</taxon>
        <taxon>Poales</taxon>
        <taxon>Poaceae</taxon>
        <taxon>BOP clade</taxon>
        <taxon>Oryzoideae</taxon>
        <taxon>Oryzeae</taxon>
        <taxon>Oryzinae</taxon>
        <taxon>Oryza</taxon>
        <taxon>Oryza meyeriana</taxon>
    </lineage>
</organism>
<evidence type="ECO:0000256" key="10">
    <source>
        <dbReference type="ARBA" id="ARBA00023002"/>
    </source>
</evidence>
<dbReference type="PANTHER" id="PTHR10869">
    <property type="entry name" value="PROLYL 4-HYDROXYLASE ALPHA SUBUNIT"/>
    <property type="match status" value="1"/>
</dbReference>
<dbReference type="InterPro" id="IPR006620">
    <property type="entry name" value="Pro_4_hyd_alph"/>
</dbReference>
<keyword evidence="5" id="KW-0812">Transmembrane</keyword>
<evidence type="ECO:0000259" key="15">
    <source>
        <dbReference type="PROSITE" id="PS51670"/>
    </source>
</evidence>
<keyword evidence="12" id="KW-0472">Membrane</keyword>
<comment type="caution">
    <text evidence="16">The sequence shown here is derived from an EMBL/GenBank/DDBJ whole genome shotgun (WGS) entry which is preliminary data.</text>
</comment>
<dbReference type="PANTHER" id="PTHR10869:SF148">
    <property type="entry name" value="PROCOLLAGEN-PROLINE 4-DIOXYGENASE"/>
    <property type="match status" value="1"/>
</dbReference>
<comment type="subcellular location">
    <subcellularLocation>
        <location evidence="2">Endoplasmic reticulum membrane</location>
        <topology evidence="2">Single-pass type II membrane protein</topology>
    </subcellularLocation>
</comment>
<evidence type="ECO:0000256" key="5">
    <source>
        <dbReference type="ARBA" id="ARBA00022692"/>
    </source>
</evidence>
<keyword evidence="10" id="KW-0560">Oxidoreductase</keyword>
<proteinExistence type="inferred from homology"/>
<dbReference type="SMART" id="SM00254">
    <property type="entry name" value="ShKT"/>
    <property type="match status" value="1"/>
</dbReference>
<dbReference type="Proteomes" id="UP000479710">
    <property type="component" value="Unassembled WGS sequence"/>
</dbReference>
<feature type="compositionally biased region" description="Basic and acidic residues" evidence="14">
    <location>
        <begin position="15"/>
        <end position="26"/>
    </location>
</feature>
<comment type="catalytic activity">
    <reaction evidence="13">
        <text>L-prolyl-[collagen] + 2-oxoglutarate + O2 = trans-4-hydroxy-L-prolyl-[collagen] + succinate + CO2</text>
        <dbReference type="Rhea" id="RHEA:18945"/>
        <dbReference type="Rhea" id="RHEA-COMP:11676"/>
        <dbReference type="Rhea" id="RHEA-COMP:11680"/>
        <dbReference type="ChEBI" id="CHEBI:15379"/>
        <dbReference type="ChEBI" id="CHEBI:16526"/>
        <dbReference type="ChEBI" id="CHEBI:16810"/>
        <dbReference type="ChEBI" id="CHEBI:30031"/>
        <dbReference type="ChEBI" id="CHEBI:50342"/>
        <dbReference type="ChEBI" id="CHEBI:61965"/>
        <dbReference type="EC" id="1.14.11.2"/>
    </reaction>
</comment>
<dbReference type="Gene3D" id="2.60.120.620">
    <property type="entry name" value="q2cbj1_9rhob like domain"/>
    <property type="match status" value="1"/>
</dbReference>
<keyword evidence="11" id="KW-0408">Iron</keyword>
<keyword evidence="9" id="KW-1133">Transmembrane helix</keyword>
<comment type="cofactor">
    <cofactor evidence="1">
        <name>L-ascorbate</name>
        <dbReference type="ChEBI" id="CHEBI:38290"/>
    </cofactor>
</comment>
<dbReference type="GO" id="GO:0005789">
    <property type="term" value="C:endoplasmic reticulum membrane"/>
    <property type="evidence" value="ECO:0007669"/>
    <property type="project" value="UniProtKB-SubCell"/>
</dbReference>
<feature type="compositionally biased region" description="Polar residues" evidence="14">
    <location>
        <begin position="1"/>
        <end position="13"/>
    </location>
</feature>
<reference evidence="16 17" key="1">
    <citation type="submission" date="2019-11" db="EMBL/GenBank/DDBJ databases">
        <title>Whole genome sequence of Oryza granulata.</title>
        <authorList>
            <person name="Li W."/>
        </authorList>
    </citation>
    <scope>NUCLEOTIDE SEQUENCE [LARGE SCALE GENOMIC DNA]</scope>
    <source>
        <strain evidence="17">cv. Menghai</strain>
        <tissue evidence="16">Leaf</tissue>
    </source>
</reference>
<keyword evidence="8" id="KW-0735">Signal-anchor</keyword>
<keyword evidence="17" id="KW-1185">Reference proteome</keyword>
<dbReference type="GO" id="GO:0005506">
    <property type="term" value="F:iron ion binding"/>
    <property type="evidence" value="ECO:0007669"/>
    <property type="project" value="InterPro"/>
</dbReference>
<accession>A0A6G1E7H9</accession>
<dbReference type="PROSITE" id="PS51670">
    <property type="entry name" value="SHKT"/>
    <property type="match status" value="1"/>
</dbReference>
<evidence type="ECO:0000256" key="8">
    <source>
        <dbReference type="ARBA" id="ARBA00022968"/>
    </source>
</evidence>
<evidence type="ECO:0000256" key="7">
    <source>
        <dbReference type="ARBA" id="ARBA00022964"/>
    </source>
</evidence>
<evidence type="ECO:0000256" key="1">
    <source>
        <dbReference type="ARBA" id="ARBA00001961"/>
    </source>
</evidence>
<evidence type="ECO:0000256" key="13">
    <source>
        <dbReference type="ARBA" id="ARBA00049169"/>
    </source>
</evidence>
<feature type="region of interest" description="Disordered" evidence="14">
    <location>
        <begin position="73"/>
        <end position="92"/>
    </location>
</feature>
<feature type="region of interest" description="Disordered" evidence="14">
    <location>
        <begin position="119"/>
        <end position="139"/>
    </location>
</feature>
<evidence type="ECO:0000313" key="17">
    <source>
        <dbReference type="Proteomes" id="UP000479710"/>
    </source>
</evidence>
<name>A0A6G1E7H9_9ORYZ</name>
<dbReference type="AlphaFoldDB" id="A0A6G1E7H9"/>
<evidence type="ECO:0000256" key="12">
    <source>
        <dbReference type="ARBA" id="ARBA00023136"/>
    </source>
</evidence>
<evidence type="ECO:0000256" key="14">
    <source>
        <dbReference type="SAM" id="MobiDB-lite"/>
    </source>
</evidence>
<evidence type="ECO:0000256" key="6">
    <source>
        <dbReference type="ARBA" id="ARBA00022723"/>
    </source>
</evidence>
<protein>
    <recommendedName>
        <fullName evidence="4">procollagen-proline 4-dioxygenase</fullName>
        <ecNumber evidence="4">1.14.11.2</ecNumber>
    </recommendedName>
</protein>
<dbReference type="EC" id="1.14.11.2" evidence="4"/>
<feature type="compositionally biased region" description="Basic and acidic residues" evidence="14">
    <location>
        <begin position="80"/>
        <end position="92"/>
    </location>
</feature>
<dbReference type="InterPro" id="IPR003582">
    <property type="entry name" value="ShKT_dom"/>
</dbReference>
<evidence type="ECO:0000256" key="2">
    <source>
        <dbReference type="ARBA" id="ARBA00004648"/>
    </source>
</evidence>
<dbReference type="SMART" id="SM00702">
    <property type="entry name" value="P4Hc"/>
    <property type="match status" value="1"/>
</dbReference>
<feature type="region of interest" description="Disordered" evidence="14">
    <location>
        <begin position="1"/>
        <end position="68"/>
    </location>
</feature>
<evidence type="ECO:0000256" key="4">
    <source>
        <dbReference type="ARBA" id="ARBA00012269"/>
    </source>
</evidence>
<evidence type="ECO:0000256" key="11">
    <source>
        <dbReference type="ARBA" id="ARBA00023004"/>
    </source>
</evidence>
<dbReference type="OrthoDB" id="420380at2759"/>
<gene>
    <name evidence="16" type="ORF">E2562_034851</name>
</gene>
<feature type="domain" description="ShKT" evidence="15">
    <location>
        <begin position="382"/>
        <end position="422"/>
    </location>
</feature>
<dbReference type="EMBL" id="SPHZ02000005">
    <property type="protein sequence ID" value="KAF0920394.1"/>
    <property type="molecule type" value="Genomic_DNA"/>
</dbReference>